<evidence type="ECO:0000256" key="8">
    <source>
        <dbReference type="RuleBase" id="RU366017"/>
    </source>
</evidence>
<dbReference type="InterPro" id="IPR008166">
    <property type="entry name" value="Glyco_transf_92"/>
</dbReference>
<name>A0A6J8A425_MYTCO</name>
<organism evidence="9 10">
    <name type="scientific">Mytilus coruscus</name>
    <name type="common">Sea mussel</name>
    <dbReference type="NCBI Taxonomy" id="42192"/>
    <lineage>
        <taxon>Eukaryota</taxon>
        <taxon>Metazoa</taxon>
        <taxon>Spiralia</taxon>
        <taxon>Lophotrochozoa</taxon>
        <taxon>Mollusca</taxon>
        <taxon>Bivalvia</taxon>
        <taxon>Autobranchia</taxon>
        <taxon>Pteriomorphia</taxon>
        <taxon>Mytilida</taxon>
        <taxon>Mytiloidea</taxon>
        <taxon>Mytilidae</taxon>
        <taxon>Mytilinae</taxon>
        <taxon>Mytilus</taxon>
    </lineage>
</organism>
<protein>
    <recommendedName>
        <fullName evidence="8">Glycosyltransferase family 92 protein</fullName>
        <ecNumber evidence="8">2.4.1.-</ecNumber>
    </recommendedName>
</protein>
<evidence type="ECO:0000313" key="10">
    <source>
        <dbReference type="Proteomes" id="UP000507470"/>
    </source>
</evidence>
<dbReference type="Proteomes" id="UP000507470">
    <property type="component" value="Unassembled WGS sequence"/>
</dbReference>
<evidence type="ECO:0000256" key="5">
    <source>
        <dbReference type="ARBA" id="ARBA00022692"/>
    </source>
</evidence>
<dbReference type="AlphaFoldDB" id="A0A6J8A425"/>
<dbReference type="OrthoDB" id="6285242at2759"/>
<evidence type="ECO:0000313" key="9">
    <source>
        <dbReference type="EMBL" id="CAC5362049.1"/>
    </source>
</evidence>
<gene>
    <name evidence="9" type="ORF">MCOR_3945</name>
</gene>
<reference evidence="9 10" key="1">
    <citation type="submission" date="2020-06" db="EMBL/GenBank/DDBJ databases">
        <authorList>
            <person name="Li R."/>
            <person name="Bekaert M."/>
        </authorList>
    </citation>
    <scope>NUCLEOTIDE SEQUENCE [LARGE SCALE GENOMIC DNA]</scope>
    <source>
        <strain evidence="10">wild</strain>
    </source>
</reference>
<dbReference type="PANTHER" id="PTHR21461">
    <property type="entry name" value="GLYCOSYLTRANSFERASE FAMILY 92 PROTEIN"/>
    <property type="match status" value="1"/>
</dbReference>
<sequence length="421" mass="49413">MKKDIVYKILICMIGIFLWVLLTCPRIDIESVSIWQSCEDDPIYILSAVAQPKLKWNIVEYIVLNVLDGSVGIIFDCCIYGQKHENAYRTMAHIKQKYTVDKRNVRMFATQYYCSCEDISFKPLNIVLVERHEICTPSEQMKTVIYPEIKANSTAICTKVAFNYLNPIHLIEWFEYQKLMGVETVLIMLQTLNSDAYAVFKHYEMEGIVQLLSFPDVLPGCIDRGFEKNRWHMFQSVHDEQLAVFTCEQLLQGFAFVAVIDFDEYIIHDKFLTYSEFLKSELLPSHPDAAGFVLNVSFFLTDWGISGTGNMLTTKYIRRTNPRYERYKNIYLPKRTKTVDTHTIHPKKGYKRIVLTSHSVVLHHYRKCPSSPQWKFCLRYTKTLDFKMFKIMPVLYYHVDLVMKEIGIINHTDNIFRKTRI</sequence>
<comment type="subcellular location">
    <subcellularLocation>
        <location evidence="1">Membrane</location>
        <topology evidence="1">Single-pass membrane protein</topology>
    </subcellularLocation>
</comment>
<accession>A0A6J8A425</accession>
<comment type="similarity">
    <text evidence="2 8">Belongs to the glycosyltransferase 92 family.</text>
</comment>
<proteinExistence type="inferred from homology"/>
<keyword evidence="6 8" id="KW-1133">Transmembrane helix</keyword>
<dbReference type="GO" id="GO:0016020">
    <property type="term" value="C:membrane"/>
    <property type="evidence" value="ECO:0007669"/>
    <property type="project" value="UniProtKB-SubCell"/>
</dbReference>
<evidence type="ECO:0000256" key="4">
    <source>
        <dbReference type="ARBA" id="ARBA00022679"/>
    </source>
</evidence>
<evidence type="ECO:0000256" key="2">
    <source>
        <dbReference type="ARBA" id="ARBA00007647"/>
    </source>
</evidence>
<dbReference type="EC" id="2.4.1.-" evidence="8"/>
<keyword evidence="10" id="KW-1185">Reference proteome</keyword>
<feature type="transmembrane region" description="Helical" evidence="8">
    <location>
        <begin position="5"/>
        <end position="22"/>
    </location>
</feature>
<dbReference type="PANTHER" id="PTHR21461:SF69">
    <property type="entry name" value="GLYCOSYLTRANSFERASE FAMILY 92 PROTEIN"/>
    <property type="match status" value="1"/>
</dbReference>
<dbReference type="GO" id="GO:0005737">
    <property type="term" value="C:cytoplasm"/>
    <property type="evidence" value="ECO:0007669"/>
    <property type="project" value="TreeGrafter"/>
</dbReference>
<evidence type="ECO:0000256" key="1">
    <source>
        <dbReference type="ARBA" id="ARBA00004167"/>
    </source>
</evidence>
<keyword evidence="7 8" id="KW-0472">Membrane</keyword>
<dbReference type="GO" id="GO:0016757">
    <property type="term" value="F:glycosyltransferase activity"/>
    <property type="evidence" value="ECO:0007669"/>
    <property type="project" value="UniProtKB-UniRule"/>
</dbReference>
<evidence type="ECO:0000256" key="3">
    <source>
        <dbReference type="ARBA" id="ARBA00022676"/>
    </source>
</evidence>
<evidence type="ECO:0000256" key="7">
    <source>
        <dbReference type="ARBA" id="ARBA00023136"/>
    </source>
</evidence>
<dbReference type="Pfam" id="PF01697">
    <property type="entry name" value="Glyco_transf_92"/>
    <property type="match status" value="1"/>
</dbReference>
<keyword evidence="4 8" id="KW-0808">Transferase</keyword>
<keyword evidence="3 8" id="KW-0328">Glycosyltransferase</keyword>
<keyword evidence="5 8" id="KW-0812">Transmembrane</keyword>
<dbReference type="EMBL" id="CACVKT020000730">
    <property type="protein sequence ID" value="CAC5362049.1"/>
    <property type="molecule type" value="Genomic_DNA"/>
</dbReference>
<evidence type="ECO:0000256" key="6">
    <source>
        <dbReference type="ARBA" id="ARBA00022989"/>
    </source>
</evidence>